<name>A0A834LLI5_RHOSS</name>
<proteinExistence type="predicted"/>
<feature type="region of interest" description="Disordered" evidence="1">
    <location>
        <begin position="14"/>
        <end position="34"/>
    </location>
</feature>
<protein>
    <submittedName>
        <fullName evidence="2">Uncharacterized protein</fullName>
    </submittedName>
</protein>
<sequence length="143" mass="16219">MIITPLDQKKLESIRKEPERKIQRSSSVPLSNAKEGLPDMGIETSLKKLIKKNRWYVMNTGPIWLMGRTTVQDPVDVIPTSSIHACNHLYHWWVAGGLGAPLWLCISERASGDGNRQQPCLQVTIAVPCGRNHHPEITHRHWN</sequence>
<dbReference type="AlphaFoldDB" id="A0A834LLI5"/>
<evidence type="ECO:0000313" key="2">
    <source>
        <dbReference type="EMBL" id="KAF7140417.1"/>
    </source>
</evidence>
<dbReference type="OrthoDB" id="1858881at2759"/>
<reference evidence="2" key="1">
    <citation type="submission" date="2019-11" db="EMBL/GenBank/DDBJ databases">
        <authorList>
            <person name="Liu Y."/>
            <person name="Hou J."/>
            <person name="Li T.-Q."/>
            <person name="Guan C.-H."/>
            <person name="Wu X."/>
            <person name="Wu H.-Z."/>
            <person name="Ling F."/>
            <person name="Zhang R."/>
            <person name="Shi X.-G."/>
            <person name="Ren J.-P."/>
            <person name="Chen E.-F."/>
            <person name="Sun J.-M."/>
        </authorList>
    </citation>
    <scope>NUCLEOTIDE SEQUENCE</scope>
    <source>
        <strain evidence="2">Adult_tree_wgs_1</strain>
        <tissue evidence="2">Leaves</tissue>
    </source>
</reference>
<dbReference type="EMBL" id="WJXA01000006">
    <property type="protein sequence ID" value="KAF7140417.1"/>
    <property type="molecule type" value="Genomic_DNA"/>
</dbReference>
<dbReference type="Proteomes" id="UP000626092">
    <property type="component" value="Unassembled WGS sequence"/>
</dbReference>
<keyword evidence="3" id="KW-1185">Reference proteome</keyword>
<evidence type="ECO:0000313" key="3">
    <source>
        <dbReference type="Proteomes" id="UP000626092"/>
    </source>
</evidence>
<gene>
    <name evidence="2" type="ORF">RHSIM_Rhsim06G0031400</name>
</gene>
<organism evidence="2 3">
    <name type="scientific">Rhododendron simsii</name>
    <name type="common">Sims's rhododendron</name>
    <dbReference type="NCBI Taxonomy" id="118357"/>
    <lineage>
        <taxon>Eukaryota</taxon>
        <taxon>Viridiplantae</taxon>
        <taxon>Streptophyta</taxon>
        <taxon>Embryophyta</taxon>
        <taxon>Tracheophyta</taxon>
        <taxon>Spermatophyta</taxon>
        <taxon>Magnoliopsida</taxon>
        <taxon>eudicotyledons</taxon>
        <taxon>Gunneridae</taxon>
        <taxon>Pentapetalae</taxon>
        <taxon>asterids</taxon>
        <taxon>Ericales</taxon>
        <taxon>Ericaceae</taxon>
        <taxon>Ericoideae</taxon>
        <taxon>Rhodoreae</taxon>
        <taxon>Rhododendron</taxon>
    </lineage>
</organism>
<evidence type="ECO:0000256" key="1">
    <source>
        <dbReference type="SAM" id="MobiDB-lite"/>
    </source>
</evidence>
<comment type="caution">
    <text evidence="2">The sequence shown here is derived from an EMBL/GenBank/DDBJ whole genome shotgun (WGS) entry which is preliminary data.</text>
</comment>
<accession>A0A834LLI5</accession>